<gene>
    <name evidence="4" type="ORF">SETIT_1G017000v2</name>
</gene>
<keyword evidence="2" id="KW-0472">Membrane</keyword>
<dbReference type="AlphaFoldDB" id="K3YXW7"/>
<dbReference type="SUPFAM" id="SSF103491">
    <property type="entry name" value="Preprotein translocase SecY subunit"/>
    <property type="match status" value="1"/>
</dbReference>
<dbReference type="EnsemblPlants" id="KQL27891">
    <property type="protein sequence ID" value="KQL27891"/>
    <property type="gene ID" value="SETIT_019116mg"/>
</dbReference>
<dbReference type="EMBL" id="AGNK02000025">
    <property type="status" value="NOT_ANNOTATED_CDS"/>
    <property type="molecule type" value="Genomic_DNA"/>
</dbReference>
<feature type="transmembrane region" description="Helical" evidence="2">
    <location>
        <begin position="35"/>
        <end position="54"/>
    </location>
</feature>
<dbReference type="GO" id="GO:0015031">
    <property type="term" value="P:protein transport"/>
    <property type="evidence" value="ECO:0007669"/>
    <property type="project" value="InterPro"/>
</dbReference>
<accession>K3YXW7</accession>
<dbReference type="Gene3D" id="1.10.3370.10">
    <property type="entry name" value="SecY subunit domain"/>
    <property type="match status" value="2"/>
</dbReference>
<reference evidence="4 6" key="1">
    <citation type="journal article" date="2012" name="Nat. Biotechnol.">
        <title>Reference genome sequence of the model plant Setaria.</title>
        <authorList>
            <person name="Bennetzen J.L."/>
            <person name="Schmutz J."/>
            <person name="Wang H."/>
            <person name="Percifield R."/>
            <person name="Hawkins J."/>
            <person name="Pontaroli A.C."/>
            <person name="Estep M."/>
            <person name="Feng L."/>
            <person name="Vaughn J.N."/>
            <person name="Grimwood J."/>
            <person name="Jenkins J."/>
            <person name="Barry K."/>
            <person name="Lindquist E."/>
            <person name="Hellsten U."/>
            <person name="Deshpande S."/>
            <person name="Wang X."/>
            <person name="Wu X."/>
            <person name="Mitros T."/>
            <person name="Triplett J."/>
            <person name="Yang X."/>
            <person name="Ye C.Y."/>
            <person name="Mauro-Herrera M."/>
            <person name="Wang L."/>
            <person name="Li P."/>
            <person name="Sharma M."/>
            <person name="Sharma R."/>
            <person name="Ronald P.C."/>
            <person name="Panaud O."/>
            <person name="Kellogg E.A."/>
            <person name="Brutnell T.P."/>
            <person name="Doust A.N."/>
            <person name="Tuskan G.A."/>
            <person name="Rokhsar D."/>
            <person name="Devos K.M."/>
        </authorList>
    </citation>
    <scope>NUCLEOTIDE SEQUENCE [LARGE SCALE GENOMIC DNA]</scope>
    <source>
        <strain evidence="6">cv. Yugu1</strain>
        <strain evidence="4">Yugu1</strain>
    </source>
</reference>
<keyword evidence="6" id="KW-1185">Reference proteome</keyword>
<keyword evidence="2" id="KW-0812">Transmembrane</keyword>
<sequence>MASSRLELRDQTRTLAGILPEVQSPSREIPLRQKAAYTVASLVIFLVGSQLPLYGARRYSSAAGDPLYWMHASSTSKSNYGSVMADGIITLLLSDWNGVQRLFGILLAAALPISNVLVSTAVLIALQLSFGGVVVIYLDELLKKGYGLLSGIPLFTTASIRNGGTHVSLTCLSPCSVRTPAAARPS</sequence>
<dbReference type="HOGENOM" id="CLU_121757_0_0_1"/>
<dbReference type="STRING" id="4555.K3YXW7"/>
<reference evidence="5" key="3">
    <citation type="submission" date="2018-08" db="UniProtKB">
        <authorList>
            <consortium name="EnsemblPlants"/>
        </authorList>
    </citation>
    <scope>IDENTIFICATION</scope>
    <source>
        <strain evidence="5">Yugu1</strain>
    </source>
</reference>
<dbReference type="InterPro" id="IPR002208">
    <property type="entry name" value="SecY/SEC61-alpha"/>
</dbReference>
<dbReference type="Pfam" id="PF10559">
    <property type="entry name" value="Plug_translocon"/>
    <property type="match status" value="1"/>
</dbReference>
<evidence type="ECO:0000259" key="3">
    <source>
        <dbReference type="Pfam" id="PF10559"/>
    </source>
</evidence>
<dbReference type="GO" id="GO:0009535">
    <property type="term" value="C:chloroplast thylakoid membrane"/>
    <property type="evidence" value="ECO:0007669"/>
    <property type="project" value="UniProtKB-SubCell"/>
</dbReference>
<feature type="domain" description="Translocon Sec61/SecY plug" evidence="3">
    <location>
        <begin position="43"/>
        <end position="70"/>
    </location>
</feature>
<evidence type="ECO:0000313" key="6">
    <source>
        <dbReference type="Proteomes" id="UP000004995"/>
    </source>
</evidence>
<dbReference type="PANTHER" id="PTHR10906">
    <property type="entry name" value="SECY/SEC61-ALPHA FAMILY MEMBER"/>
    <property type="match status" value="1"/>
</dbReference>
<evidence type="ECO:0000313" key="4">
    <source>
        <dbReference type="EMBL" id="RCV04644.1"/>
    </source>
</evidence>
<dbReference type="InterPro" id="IPR023201">
    <property type="entry name" value="SecY_dom_sf"/>
</dbReference>
<evidence type="ECO:0000256" key="1">
    <source>
        <dbReference type="ARBA" id="ARBA00004454"/>
    </source>
</evidence>
<evidence type="ECO:0000313" key="5">
    <source>
        <dbReference type="EnsemblPlants" id="KQL27891"/>
    </source>
</evidence>
<dbReference type="Gramene" id="KQL27891">
    <property type="protein sequence ID" value="KQL27891"/>
    <property type="gene ID" value="SETIT_019116mg"/>
</dbReference>
<comment type="subcellular location">
    <subcellularLocation>
        <location evidence="1">Plastid</location>
        <location evidence="1">Chloroplast thylakoid membrane</location>
        <topology evidence="1">Multi-pass membrane protein</topology>
    </subcellularLocation>
</comment>
<protein>
    <recommendedName>
        <fullName evidence="3">Translocon Sec61/SecY plug domain-containing protein</fullName>
    </recommendedName>
</protein>
<evidence type="ECO:0000256" key="2">
    <source>
        <dbReference type="SAM" id="Phobius"/>
    </source>
</evidence>
<dbReference type="eggNOG" id="KOG1373">
    <property type="taxonomic scope" value="Eukaryota"/>
</dbReference>
<dbReference type="Proteomes" id="UP000004995">
    <property type="component" value="Unassembled WGS sequence"/>
</dbReference>
<organism evidence="5 6">
    <name type="scientific">Setaria italica</name>
    <name type="common">Foxtail millet</name>
    <name type="synonym">Panicum italicum</name>
    <dbReference type="NCBI Taxonomy" id="4555"/>
    <lineage>
        <taxon>Eukaryota</taxon>
        <taxon>Viridiplantae</taxon>
        <taxon>Streptophyta</taxon>
        <taxon>Embryophyta</taxon>
        <taxon>Tracheophyta</taxon>
        <taxon>Spermatophyta</taxon>
        <taxon>Magnoliopsida</taxon>
        <taxon>Liliopsida</taxon>
        <taxon>Poales</taxon>
        <taxon>Poaceae</taxon>
        <taxon>PACMAD clade</taxon>
        <taxon>Panicoideae</taxon>
        <taxon>Panicodae</taxon>
        <taxon>Paniceae</taxon>
        <taxon>Cenchrinae</taxon>
        <taxon>Setaria</taxon>
    </lineage>
</organism>
<dbReference type="InterPro" id="IPR019561">
    <property type="entry name" value="Translocon_Sec61/SecY_plug_dom"/>
</dbReference>
<keyword evidence="2" id="KW-1133">Transmembrane helix</keyword>
<dbReference type="OrthoDB" id="420669at2759"/>
<reference evidence="4" key="2">
    <citation type="submission" date="2015-07" db="EMBL/GenBank/DDBJ databases">
        <authorList>
            <person name="Noorani M."/>
        </authorList>
    </citation>
    <scope>NUCLEOTIDE SEQUENCE</scope>
    <source>
        <strain evidence="4">Yugu1</strain>
    </source>
</reference>
<dbReference type="EMBL" id="CM003528">
    <property type="protein sequence ID" value="RCV04644.1"/>
    <property type="molecule type" value="Genomic_DNA"/>
</dbReference>
<feature type="transmembrane region" description="Helical" evidence="2">
    <location>
        <begin position="105"/>
        <end position="138"/>
    </location>
</feature>
<proteinExistence type="predicted"/>
<name>K3YXW7_SETIT</name>